<dbReference type="InterPro" id="IPR058924">
    <property type="entry name" value="AGPR_dimerisation_dom"/>
</dbReference>
<dbReference type="PANTHER" id="PTHR32338:SF10">
    <property type="entry name" value="N-ACETYL-GAMMA-GLUTAMYL-PHOSPHATE REDUCTASE, CHLOROPLASTIC-RELATED"/>
    <property type="match status" value="1"/>
</dbReference>
<dbReference type="PANTHER" id="PTHR32338">
    <property type="entry name" value="N-ACETYL-GAMMA-GLUTAMYL-PHOSPHATE REDUCTASE, CHLOROPLASTIC-RELATED-RELATED"/>
    <property type="match status" value="1"/>
</dbReference>
<dbReference type="SUPFAM" id="SSF55347">
    <property type="entry name" value="Glyceraldehyde-3-phosphate dehydrogenase-like, C-terminal domain"/>
    <property type="match status" value="1"/>
</dbReference>
<comment type="pathway">
    <text evidence="1">Amino-acid biosynthesis; L-arginine biosynthesis; N(2)-acetyl-L-ornithine from L-glutamate: step 3/4.</text>
</comment>
<accession>A0A6J7GLH5</accession>
<dbReference type="AlphaFoldDB" id="A0A6J7GLH5"/>
<dbReference type="InterPro" id="IPR000534">
    <property type="entry name" value="Semialdehyde_DH_NAD-bd"/>
</dbReference>
<dbReference type="SMART" id="SM00859">
    <property type="entry name" value="Semialdhyde_dh"/>
    <property type="match status" value="1"/>
</dbReference>
<dbReference type="HAMAP" id="MF_00150">
    <property type="entry name" value="ArgC_type1"/>
    <property type="match status" value="1"/>
</dbReference>
<keyword evidence="3" id="KW-0055">Arginine biosynthesis</keyword>
<dbReference type="EMBL" id="CAFBMC010000092">
    <property type="protein sequence ID" value="CAB4907866.1"/>
    <property type="molecule type" value="Genomic_DNA"/>
</dbReference>
<feature type="domain" description="Semialdehyde dehydrogenase NAD-binding" evidence="8">
    <location>
        <begin position="10"/>
        <end position="144"/>
    </location>
</feature>
<evidence type="ECO:0000256" key="5">
    <source>
        <dbReference type="ARBA" id="ARBA00022857"/>
    </source>
</evidence>
<evidence type="ECO:0000256" key="2">
    <source>
        <dbReference type="ARBA" id="ARBA00013072"/>
    </source>
</evidence>
<dbReference type="Gene3D" id="3.40.50.720">
    <property type="entry name" value="NAD(P)-binding Rossmann-like Domain"/>
    <property type="match status" value="1"/>
</dbReference>
<sequence>MYAYTLIMVKISVAGASGYAGGELLRLLLHHPEIELGCIAAGGKAGERIIDVHPNLVQLADRSFDSTTVTALADADLTFLALPHGESAALALQLPASVAVVDLGADFRLASAASWEKFYKLPHAGTWVYGLPELDGNREKVKQARQVANPGCYPTSVALALAPLFSANLIETSDVSVVAASGTSGAGRKPTDSLLATQVMGSMNAYKVGGLHQHTPEMEQSLSRAADGDVSLSFTPLLAPMTRGILATCSARVKPGVSYEQLRAALAHAYANEPFVTLLPEGVQPQSSSVFGSNSAHLQVSFDEHVGRVVVMSAIDNLGKGAAGQALQNANLMLGFSENLGLTVNGVAP</sequence>
<evidence type="ECO:0000256" key="3">
    <source>
        <dbReference type="ARBA" id="ARBA00022571"/>
    </source>
</evidence>
<dbReference type="SUPFAM" id="SSF51735">
    <property type="entry name" value="NAD(P)-binding Rossmann-fold domains"/>
    <property type="match status" value="1"/>
</dbReference>
<evidence type="ECO:0000256" key="1">
    <source>
        <dbReference type="ARBA" id="ARBA00004862"/>
    </source>
</evidence>
<dbReference type="Gene3D" id="3.30.360.10">
    <property type="entry name" value="Dihydrodipicolinate Reductase, domain 2"/>
    <property type="match status" value="1"/>
</dbReference>
<proteinExistence type="inferred from homology"/>
<evidence type="ECO:0000259" key="8">
    <source>
        <dbReference type="SMART" id="SM00859"/>
    </source>
</evidence>
<dbReference type="InterPro" id="IPR000706">
    <property type="entry name" value="AGPR_type-1"/>
</dbReference>
<dbReference type="GO" id="GO:0003942">
    <property type="term" value="F:N-acetyl-gamma-glutamyl-phosphate reductase activity"/>
    <property type="evidence" value="ECO:0007669"/>
    <property type="project" value="UniProtKB-EC"/>
</dbReference>
<name>A0A6J7GLH5_9ZZZZ</name>
<dbReference type="CDD" id="cd23934">
    <property type="entry name" value="AGPR_1_C"/>
    <property type="match status" value="1"/>
</dbReference>
<reference evidence="9" key="1">
    <citation type="submission" date="2020-05" db="EMBL/GenBank/DDBJ databases">
        <authorList>
            <person name="Chiriac C."/>
            <person name="Salcher M."/>
            <person name="Ghai R."/>
            <person name="Kavagutti S V."/>
        </authorList>
    </citation>
    <scope>NUCLEOTIDE SEQUENCE</scope>
</reference>
<evidence type="ECO:0000256" key="7">
    <source>
        <dbReference type="ARBA" id="ARBA00050557"/>
    </source>
</evidence>
<keyword evidence="6" id="KW-0560">Oxidoreductase</keyword>
<evidence type="ECO:0000313" key="9">
    <source>
        <dbReference type="EMBL" id="CAB4907866.1"/>
    </source>
</evidence>
<dbReference type="GO" id="GO:0070401">
    <property type="term" value="F:NADP+ binding"/>
    <property type="evidence" value="ECO:0007669"/>
    <property type="project" value="InterPro"/>
</dbReference>
<protein>
    <recommendedName>
        <fullName evidence="2">N-acetyl-gamma-glutamyl-phosphate reductase</fullName>
        <ecNumber evidence="2">1.2.1.38</ecNumber>
    </recommendedName>
</protein>
<keyword evidence="5" id="KW-0521">NADP</keyword>
<dbReference type="GO" id="GO:0006526">
    <property type="term" value="P:L-arginine biosynthetic process"/>
    <property type="evidence" value="ECO:0007669"/>
    <property type="project" value="UniProtKB-KW"/>
</dbReference>
<dbReference type="GO" id="GO:0051287">
    <property type="term" value="F:NAD binding"/>
    <property type="evidence" value="ECO:0007669"/>
    <property type="project" value="InterPro"/>
</dbReference>
<gene>
    <name evidence="9" type="ORF">UFOPK3495_01380</name>
</gene>
<dbReference type="EC" id="1.2.1.38" evidence="2"/>
<dbReference type="Pfam" id="PF01118">
    <property type="entry name" value="Semialdhyde_dh"/>
    <property type="match status" value="1"/>
</dbReference>
<evidence type="ECO:0000256" key="4">
    <source>
        <dbReference type="ARBA" id="ARBA00022605"/>
    </source>
</evidence>
<comment type="catalytic activity">
    <reaction evidence="7">
        <text>N-acetyl-L-glutamate 5-semialdehyde + phosphate + NADP(+) = N-acetyl-L-glutamyl 5-phosphate + NADPH + H(+)</text>
        <dbReference type="Rhea" id="RHEA:21588"/>
        <dbReference type="ChEBI" id="CHEBI:15378"/>
        <dbReference type="ChEBI" id="CHEBI:29123"/>
        <dbReference type="ChEBI" id="CHEBI:43474"/>
        <dbReference type="ChEBI" id="CHEBI:57783"/>
        <dbReference type="ChEBI" id="CHEBI:57936"/>
        <dbReference type="ChEBI" id="CHEBI:58349"/>
        <dbReference type="EC" id="1.2.1.38"/>
    </reaction>
</comment>
<evidence type="ECO:0000256" key="6">
    <source>
        <dbReference type="ARBA" id="ARBA00023002"/>
    </source>
</evidence>
<dbReference type="PROSITE" id="PS01224">
    <property type="entry name" value="ARGC"/>
    <property type="match status" value="1"/>
</dbReference>
<dbReference type="Pfam" id="PF22698">
    <property type="entry name" value="Semialdhyde_dhC_1"/>
    <property type="match status" value="1"/>
</dbReference>
<dbReference type="NCBIfam" id="TIGR01850">
    <property type="entry name" value="argC"/>
    <property type="match status" value="1"/>
</dbReference>
<keyword evidence="4" id="KW-0028">Amino-acid biosynthesis</keyword>
<organism evidence="9">
    <name type="scientific">freshwater metagenome</name>
    <dbReference type="NCBI Taxonomy" id="449393"/>
    <lineage>
        <taxon>unclassified sequences</taxon>
        <taxon>metagenomes</taxon>
        <taxon>ecological metagenomes</taxon>
    </lineage>
</organism>
<dbReference type="InterPro" id="IPR036291">
    <property type="entry name" value="NAD(P)-bd_dom_sf"/>
</dbReference>
<dbReference type="InterPro" id="IPR050085">
    <property type="entry name" value="AGPR"/>
</dbReference>
<dbReference type="FunFam" id="3.30.360.10:FF:000014">
    <property type="entry name" value="N-acetyl-gamma-glutamyl-phosphate reductase"/>
    <property type="match status" value="1"/>
</dbReference>
<dbReference type="CDD" id="cd24148">
    <property type="entry name" value="AGPR_1_actinobacAGPR_like"/>
    <property type="match status" value="1"/>
</dbReference>
<dbReference type="InterPro" id="IPR023013">
    <property type="entry name" value="AGPR_AS"/>
</dbReference>